<dbReference type="EMBL" id="NCXO01000064">
    <property type="protein sequence ID" value="OSC26245.1"/>
    <property type="molecule type" value="Genomic_DNA"/>
</dbReference>
<feature type="region of interest" description="Disordered" evidence="5">
    <location>
        <begin position="1"/>
        <end position="28"/>
    </location>
</feature>
<keyword evidence="3 4" id="KW-0408">Iron</keyword>
<dbReference type="GO" id="GO:0020037">
    <property type="term" value="F:heme binding"/>
    <property type="evidence" value="ECO:0007669"/>
    <property type="project" value="InterPro"/>
</dbReference>
<sequence>MERNESPAESCPVMRQQPGATRGVQPPGPRGLPIVGVLPMIAKDPFGYLASLQKRYGDVIKVPLPSISMIMVNHPDHIQRILVQEAAKYQLNPALKDAVTDLPYLPPFFATLHGDPWRRVRRLLNPKFSNRTLGSTNALIAEAIWDGVESWDEFADAGKVIDIQHELHMLAMAVLLRSMFSRPADRATVEQAVHAFEENARGMALSAAFSWLPGWAPKPYQRRRVASSKWIAGYIDALVAERRANPTDSDDLLNLLLNASFEDGTKMDDMQIRAELRGLLFAGFETTATALAWTFAKLCQHPDALALARAEVNEHLGTGRPLDGALPEMPWLRACFEEAQRMQSNSMTVLSRRAAEDDVIDGYRIPAGAIVGWSATALYNDERFWTQPERFDPNRFLSGDVERYAFPLFSFGQRRCLGINFAYLEGVQVMAAVLQRFDVSLDPQHTVTRQHNFGAARVKGGLPVTLRRRTQSRA</sequence>
<accession>A0AA91SQ16</accession>
<evidence type="ECO:0000256" key="1">
    <source>
        <dbReference type="ARBA" id="ARBA00001971"/>
    </source>
</evidence>
<dbReference type="Proteomes" id="UP000193577">
    <property type="component" value="Unassembled WGS sequence"/>
</dbReference>
<dbReference type="PANTHER" id="PTHR24305:SF166">
    <property type="entry name" value="CYTOCHROME P450 12A4, MITOCHONDRIAL-RELATED"/>
    <property type="match status" value="1"/>
</dbReference>
<dbReference type="SUPFAM" id="SSF48264">
    <property type="entry name" value="Cytochrome P450"/>
    <property type="match status" value="1"/>
</dbReference>
<organism evidence="6 7">
    <name type="scientific">Mycolicibacillus koreensis</name>
    <dbReference type="NCBI Taxonomy" id="1069220"/>
    <lineage>
        <taxon>Bacteria</taxon>
        <taxon>Bacillati</taxon>
        <taxon>Actinomycetota</taxon>
        <taxon>Actinomycetes</taxon>
        <taxon>Mycobacteriales</taxon>
        <taxon>Mycobacteriaceae</taxon>
        <taxon>Mycolicibacillus</taxon>
    </lineage>
</organism>
<dbReference type="InterPro" id="IPR002401">
    <property type="entry name" value="Cyt_P450_E_grp-I"/>
</dbReference>
<dbReference type="InterPro" id="IPR036396">
    <property type="entry name" value="Cyt_P450_sf"/>
</dbReference>
<dbReference type="AlphaFoldDB" id="A0AA91SQ16"/>
<comment type="cofactor">
    <cofactor evidence="1 3">
        <name>heme</name>
        <dbReference type="ChEBI" id="CHEBI:30413"/>
    </cofactor>
</comment>
<feature type="binding site" description="axial binding residue" evidence="3">
    <location>
        <position position="416"/>
    </location>
    <ligand>
        <name>heme</name>
        <dbReference type="ChEBI" id="CHEBI:30413"/>
    </ligand>
    <ligandPart>
        <name>Fe</name>
        <dbReference type="ChEBI" id="CHEBI:18248"/>
    </ligandPart>
</feature>
<evidence type="ECO:0000256" key="5">
    <source>
        <dbReference type="SAM" id="MobiDB-lite"/>
    </source>
</evidence>
<evidence type="ECO:0000313" key="6">
    <source>
        <dbReference type="EMBL" id="OSC26245.1"/>
    </source>
</evidence>
<evidence type="ECO:0000256" key="3">
    <source>
        <dbReference type="PIRSR" id="PIRSR602401-1"/>
    </source>
</evidence>
<dbReference type="InterPro" id="IPR017972">
    <property type="entry name" value="Cyt_P450_CS"/>
</dbReference>
<dbReference type="PRINTS" id="PR00463">
    <property type="entry name" value="EP450I"/>
</dbReference>
<dbReference type="GO" id="GO:0004497">
    <property type="term" value="F:monooxygenase activity"/>
    <property type="evidence" value="ECO:0007669"/>
    <property type="project" value="UniProtKB-KW"/>
</dbReference>
<comment type="caution">
    <text evidence="6">The sequence shown here is derived from an EMBL/GenBank/DDBJ whole genome shotgun (WGS) entry which is preliminary data.</text>
</comment>
<keyword evidence="3 4" id="KW-0479">Metal-binding</keyword>
<evidence type="ECO:0000313" key="7">
    <source>
        <dbReference type="Proteomes" id="UP000193577"/>
    </source>
</evidence>
<dbReference type="GO" id="GO:0005506">
    <property type="term" value="F:iron ion binding"/>
    <property type="evidence" value="ECO:0007669"/>
    <property type="project" value="InterPro"/>
</dbReference>
<dbReference type="RefSeq" id="WP_085305578.1">
    <property type="nucleotide sequence ID" value="NZ_AP022594.1"/>
</dbReference>
<dbReference type="PANTHER" id="PTHR24305">
    <property type="entry name" value="CYTOCHROME P450"/>
    <property type="match status" value="1"/>
</dbReference>
<keyword evidence="7" id="KW-1185">Reference proteome</keyword>
<keyword evidence="4" id="KW-0503">Monooxygenase</keyword>
<evidence type="ECO:0000256" key="2">
    <source>
        <dbReference type="ARBA" id="ARBA00010617"/>
    </source>
</evidence>
<dbReference type="InterPro" id="IPR001128">
    <property type="entry name" value="Cyt_P450"/>
</dbReference>
<evidence type="ECO:0008006" key="8">
    <source>
        <dbReference type="Google" id="ProtNLM"/>
    </source>
</evidence>
<protein>
    <recommendedName>
        <fullName evidence="8">Cytochrome P450</fullName>
    </recommendedName>
</protein>
<dbReference type="InterPro" id="IPR050121">
    <property type="entry name" value="Cytochrome_P450_monoxygenase"/>
</dbReference>
<comment type="similarity">
    <text evidence="2 4">Belongs to the cytochrome P450 family.</text>
</comment>
<evidence type="ECO:0000256" key="4">
    <source>
        <dbReference type="RuleBase" id="RU000461"/>
    </source>
</evidence>
<proteinExistence type="inferred from homology"/>
<name>A0AA91SQ16_9MYCO</name>
<dbReference type="Pfam" id="PF00067">
    <property type="entry name" value="p450"/>
    <property type="match status" value="1"/>
</dbReference>
<gene>
    <name evidence="6" type="ORF">B8W67_18560</name>
</gene>
<reference evidence="6 7" key="1">
    <citation type="submission" date="2017-04" db="EMBL/GenBank/DDBJ databases">
        <title>The new phylogeny of genus Mycobacterium.</title>
        <authorList>
            <person name="Tortoli E."/>
            <person name="Trovato A."/>
            <person name="Cirillo D.M."/>
        </authorList>
    </citation>
    <scope>NUCLEOTIDE SEQUENCE [LARGE SCALE GENOMIC DNA]</scope>
    <source>
        <strain evidence="6 7">KCTC 19819</strain>
    </source>
</reference>
<dbReference type="Gene3D" id="1.10.630.10">
    <property type="entry name" value="Cytochrome P450"/>
    <property type="match status" value="1"/>
</dbReference>
<dbReference type="PRINTS" id="PR00385">
    <property type="entry name" value="P450"/>
</dbReference>
<dbReference type="GO" id="GO:0016705">
    <property type="term" value="F:oxidoreductase activity, acting on paired donors, with incorporation or reduction of molecular oxygen"/>
    <property type="evidence" value="ECO:0007669"/>
    <property type="project" value="InterPro"/>
</dbReference>
<dbReference type="PROSITE" id="PS00086">
    <property type="entry name" value="CYTOCHROME_P450"/>
    <property type="match status" value="1"/>
</dbReference>
<keyword evidence="3 4" id="KW-0349">Heme</keyword>
<keyword evidence="4" id="KW-0560">Oxidoreductase</keyword>